<dbReference type="PROSITE" id="PS51186">
    <property type="entry name" value="GNAT"/>
    <property type="match status" value="1"/>
</dbReference>
<dbReference type="AlphaFoldDB" id="A0A370HTH3"/>
<proteinExistence type="predicted"/>
<dbReference type="EMBL" id="QQBB01000001">
    <property type="protein sequence ID" value="RDI61823.1"/>
    <property type="molecule type" value="Genomic_DNA"/>
</dbReference>
<dbReference type="InterPro" id="IPR016181">
    <property type="entry name" value="Acyl_CoA_acyltransferase"/>
</dbReference>
<dbReference type="Pfam" id="PF13302">
    <property type="entry name" value="Acetyltransf_3"/>
    <property type="match status" value="1"/>
</dbReference>
<sequence length="194" mass="21912">MPLSGPMTDCTMSAITLLRPSLDWLPAYEDALARGWSPNTDQDVSREQLRQLRRDPARFLHDLYNSPMIRLSDGREVPRLPAHDFWISDGEFCGRIGFRFQPGTEDLPKSAYGHIGYTIVPWKQRRGYATEALRRILPVARAEGFARVLITCDDDNEGSRKVILANGGVPAGRTPHDRRPGHSKLNFWVPTTEA</sequence>
<keyword evidence="3" id="KW-1185">Reference proteome</keyword>
<dbReference type="GO" id="GO:0016747">
    <property type="term" value="F:acyltransferase activity, transferring groups other than amino-acyl groups"/>
    <property type="evidence" value="ECO:0007669"/>
    <property type="project" value="InterPro"/>
</dbReference>
<accession>A0A370HTH3</accession>
<organism evidence="2 3">
    <name type="scientific">Microvirga subterranea</name>
    <dbReference type="NCBI Taxonomy" id="186651"/>
    <lineage>
        <taxon>Bacteria</taxon>
        <taxon>Pseudomonadati</taxon>
        <taxon>Pseudomonadota</taxon>
        <taxon>Alphaproteobacteria</taxon>
        <taxon>Hyphomicrobiales</taxon>
        <taxon>Methylobacteriaceae</taxon>
        <taxon>Microvirga</taxon>
    </lineage>
</organism>
<dbReference type="Gene3D" id="3.40.630.30">
    <property type="match status" value="1"/>
</dbReference>
<comment type="caution">
    <text evidence="2">The sequence shown here is derived from an EMBL/GenBank/DDBJ whole genome shotgun (WGS) entry which is preliminary data.</text>
</comment>
<dbReference type="PANTHER" id="PTHR39173:SF1">
    <property type="entry name" value="ACETYLTRANSFERASE"/>
    <property type="match status" value="1"/>
</dbReference>
<name>A0A370HTH3_9HYPH</name>
<dbReference type="InterPro" id="IPR000182">
    <property type="entry name" value="GNAT_dom"/>
</dbReference>
<feature type="domain" description="N-acetyltransferase" evidence="1">
    <location>
        <begin position="47"/>
        <end position="190"/>
    </location>
</feature>
<evidence type="ECO:0000313" key="3">
    <source>
        <dbReference type="Proteomes" id="UP000254925"/>
    </source>
</evidence>
<protein>
    <submittedName>
        <fullName evidence="2">Putative acetyltransferase</fullName>
    </submittedName>
</protein>
<dbReference type="PANTHER" id="PTHR39173">
    <property type="entry name" value="ACETYLTRANSFERASE"/>
    <property type="match status" value="1"/>
</dbReference>
<reference evidence="2 3" key="1">
    <citation type="submission" date="2018-07" db="EMBL/GenBank/DDBJ databases">
        <title>Genomic Encyclopedia of Type Strains, Phase IV (KMG-IV): sequencing the most valuable type-strain genomes for metagenomic binning, comparative biology and taxonomic classification.</title>
        <authorList>
            <person name="Goeker M."/>
        </authorList>
    </citation>
    <scope>NUCLEOTIDE SEQUENCE [LARGE SCALE GENOMIC DNA]</scope>
    <source>
        <strain evidence="2 3">DSM 14364</strain>
    </source>
</reference>
<evidence type="ECO:0000259" key="1">
    <source>
        <dbReference type="PROSITE" id="PS51186"/>
    </source>
</evidence>
<dbReference type="CDD" id="cd04301">
    <property type="entry name" value="NAT_SF"/>
    <property type="match status" value="1"/>
</dbReference>
<keyword evidence="2" id="KW-0808">Transferase</keyword>
<dbReference type="SUPFAM" id="SSF55729">
    <property type="entry name" value="Acyl-CoA N-acyltransferases (Nat)"/>
    <property type="match status" value="1"/>
</dbReference>
<evidence type="ECO:0000313" key="2">
    <source>
        <dbReference type="EMBL" id="RDI61823.1"/>
    </source>
</evidence>
<gene>
    <name evidence="2" type="ORF">DES45_10180</name>
</gene>
<dbReference type="Proteomes" id="UP000254925">
    <property type="component" value="Unassembled WGS sequence"/>
</dbReference>